<dbReference type="RefSeq" id="WP_074838642.1">
    <property type="nucleotide sequence ID" value="NZ_FNYY01000019.1"/>
</dbReference>
<feature type="region of interest" description="Disordered" evidence="1">
    <location>
        <begin position="90"/>
        <end position="127"/>
    </location>
</feature>
<reference evidence="2 3" key="1">
    <citation type="submission" date="2016-10" db="EMBL/GenBank/DDBJ databases">
        <authorList>
            <person name="Varghese N."/>
            <person name="Submissions S."/>
        </authorList>
    </citation>
    <scope>NUCLEOTIDE SEQUENCE [LARGE SCALE GENOMIC DNA]</scope>
    <source>
        <strain evidence="2 3">FF3</strain>
    </source>
</reference>
<feature type="region of interest" description="Disordered" evidence="1">
    <location>
        <begin position="426"/>
        <end position="565"/>
    </location>
</feature>
<dbReference type="EMBL" id="FNYY01000019">
    <property type="protein sequence ID" value="SEK02685.1"/>
    <property type="molecule type" value="Genomic_DNA"/>
</dbReference>
<feature type="compositionally biased region" description="Basic residues" evidence="1">
    <location>
        <begin position="353"/>
        <end position="366"/>
    </location>
</feature>
<proteinExistence type="predicted"/>
<comment type="caution">
    <text evidence="2">The sequence shown here is derived from an EMBL/GenBank/DDBJ whole genome shotgun (WGS) entry which is preliminary data.</text>
</comment>
<dbReference type="Proteomes" id="UP000182932">
    <property type="component" value="Unassembled WGS sequence"/>
</dbReference>
<feature type="compositionally biased region" description="Low complexity" evidence="1">
    <location>
        <begin position="169"/>
        <end position="179"/>
    </location>
</feature>
<evidence type="ECO:0000313" key="2">
    <source>
        <dbReference type="EMBL" id="SEK02685.1"/>
    </source>
</evidence>
<feature type="region of interest" description="Disordered" evidence="1">
    <location>
        <begin position="297"/>
        <end position="382"/>
    </location>
</feature>
<feature type="compositionally biased region" description="Low complexity" evidence="1">
    <location>
        <begin position="309"/>
        <end position="335"/>
    </location>
</feature>
<protein>
    <recommendedName>
        <fullName evidence="4">Lipoprotein</fullName>
    </recommendedName>
</protein>
<sequence>MVQTNKILTVSYGTFSCTLEGFDESFETMKAIAEYFRDLASDDRYFGAEPPTPDAEMLARIAEKEISRRVEARFEDDGIVLRPSLAAAAEAETAPQQAAPQRPAPEQPAAAKAEIAAPAAPSEPAPAAVTEAVSDAGLDDELETMSAALEVHAEPEAETAITPEAAPVQEAAPETVEAVSDVPAEPPKTEEVDDSAVAAAKPDRMPESIADKLARIRAVVSASSPAAAPAAPETEAGPGTESVEAAPETVVDPVIGNVMSTLASGDAEDRLTDAPEMQDVAVTEVTLDGIADLVPAKPEIEPAEEMDGDAAAPEAEAEPEVTAAAEPESAPEAEPAPAPKSEAEPAPVAPRRVAPRRPVRVVKVKRRAVETPPSSLSQDDEAELMRELAEVEAEIGTPEAEAPAAGAGALEVSDVVEDTQRAVRAMSRRDRRENFAGEEGDVSRLLAATDEQLQEPEGRSRRNAIAHLRAAVAATRADRSSESRHDESDPRGAYRDDLAAAVRPRRTASAEPDPELPRVAPLKLVAEQRVDLPETELPAPGAVAQTVRPRRVSMPLERDDDDSAGGFASFAEEVGANRLPELLEAAAAYMSFVEGRDEFSRPQLMTKVRQVDTGDTSREDRLRSFGQLLRDGKIEKVQGGRFAASDSIGFRPKDRAAG</sequence>
<feature type="region of interest" description="Disordered" evidence="1">
    <location>
        <begin position="169"/>
        <end position="204"/>
    </location>
</feature>
<dbReference type="GeneID" id="80820256"/>
<dbReference type="PROSITE" id="PS51257">
    <property type="entry name" value="PROKAR_LIPOPROTEIN"/>
    <property type="match status" value="1"/>
</dbReference>
<dbReference type="AlphaFoldDB" id="A0A975WDQ6"/>
<gene>
    <name evidence="2" type="ORF">SAMN04487940_11948</name>
</gene>
<accession>A0A975WDQ6</accession>
<evidence type="ECO:0000256" key="1">
    <source>
        <dbReference type="SAM" id="MobiDB-lite"/>
    </source>
</evidence>
<evidence type="ECO:0000313" key="3">
    <source>
        <dbReference type="Proteomes" id="UP000182932"/>
    </source>
</evidence>
<feature type="compositionally biased region" description="Low complexity" evidence="1">
    <location>
        <begin position="107"/>
        <end position="127"/>
    </location>
</feature>
<name>A0A975WDQ6_9RHOB</name>
<feature type="compositionally biased region" description="Low complexity" evidence="1">
    <location>
        <begin position="220"/>
        <end position="241"/>
    </location>
</feature>
<feature type="compositionally biased region" description="Basic and acidic residues" evidence="1">
    <location>
        <begin position="476"/>
        <end position="498"/>
    </location>
</feature>
<organism evidence="2 3">
    <name type="scientific">Marinovum algicola</name>
    <dbReference type="NCBI Taxonomy" id="42444"/>
    <lineage>
        <taxon>Bacteria</taxon>
        <taxon>Pseudomonadati</taxon>
        <taxon>Pseudomonadota</taxon>
        <taxon>Alphaproteobacteria</taxon>
        <taxon>Rhodobacterales</taxon>
        <taxon>Roseobacteraceae</taxon>
        <taxon>Marinovum</taxon>
    </lineage>
</organism>
<feature type="compositionally biased region" description="Low complexity" evidence="1">
    <location>
        <begin position="90"/>
        <end position="101"/>
    </location>
</feature>
<feature type="compositionally biased region" description="Low complexity" evidence="1">
    <location>
        <begin position="463"/>
        <end position="475"/>
    </location>
</feature>
<feature type="region of interest" description="Disordered" evidence="1">
    <location>
        <begin position="220"/>
        <end position="252"/>
    </location>
</feature>
<evidence type="ECO:0008006" key="4">
    <source>
        <dbReference type="Google" id="ProtNLM"/>
    </source>
</evidence>
<keyword evidence="3" id="KW-1185">Reference proteome</keyword>